<evidence type="ECO:0000256" key="1">
    <source>
        <dbReference type="SAM" id="Phobius"/>
    </source>
</evidence>
<feature type="transmembrane region" description="Helical" evidence="1">
    <location>
        <begin position="262"/>
        <end position="285"/>
    </location>
</feature>
<keyword evidence="1" id="KW-1133">Transmembrane helix</keyword>
<feature type="transmembrane region" description="Helical" evidence="1">
    <location>
        <begin position="231"/>
        <end position="250"/>
    </location>
</feature>
<dbReference type="GO" id="GO:0016747">
    <property type="term" value="F:acyltransferase activity, transferring groups other than amino-acyl groups"/>
    <property type="evidence" value="ECO:0007669"/>
    <property type="project" value="InterPro"/>
</dbReference>
<feature type="transmembrane region" description="Helical" evidence="1">
    <location>
        <begin position="94"/>
        <end position="112"/>
    </location>
</feature>
<dbReference type="InterPro" id="IPR002656">
    <property type="entry name" value="Acyl_transf_3_dom"/>
</dbReference>
<gene>
    <name evidence="3" type="ORF">RAMLITH_02040</name>
</gene>
<feature type="transmembrane region" description="Helical" evidence="1">
    <location>
        <begin position="56"/>
        <end position="74"/>
    </location>
</feature>
<keyword evidence="1" id="KW-0812">Transmembrane</keyword>
<keyword evidence="3" id="KW-0808">Transferase</keyword>
<evidence type="ECO:0000259" key="2">
    <source>
        <dbReference type="Pfam" id="PF01757"/>
    </source>
</evidence>
<proteinExistence type="predicted"/>
<reference evidence="3 4" key="1">
    <citation type="journal article" date="2020" name="Nature">
        <title>Bacterial chemolithoautotrophy via manganese oxidation.</title>
        <authorList>
            <person name="Yu H."/>
            <person name="Leadbetter J.R."/>
        </authorList>
    </citation>
    <scope>NUCLEOTIDE SEQUENCE [LARGE SCALE GENOMIC DNA]</scope>
    <source>
        <strain evidence="3 4">RBP-1</strain>
    </source>
</reference>
<evidence type="ECO:0000313" key="3">
    <source>
        <dbReference type="EMBL" id="NKE64589.1"/>
    </source>
</evidence>
<feature type="transmembrane region" description="Helical" evidence="1">
    <location>
        <begin position="297"/>
        <end position="320"/>
    </location>
</feature>
<keyword evidence="3" id="KW-0012">Acyltransferase</keyword>
<organism evidence="3 4">
    <name type="scientific">Ramlibacter lithotrophicus</name>
    <dbReference type="NCBI Taxonomy" id="2606681"/>
    <lineage>
        <taxon>Bacteria</taxon>
        <taxon>Pseudomonadati</taxon>
        <taxon>Pseudomonadota</taxon>
        <taxon>Betaproteobacteria</taxon>
        <taxon>Burkholderiales</taxon>
        <taxon>Comamonadaceae</taxon>
        <taxon>Ramlibacter</taxon>
    </lineage>
</organism>
<dbReference type="GO" id="GO:0016020">
    <property type="term" value="C:membrane"/>
    <property type="evidence" value="ECO:0007669"/>
    <property type="project" value="TreeGrafter"/>
</dbReference>
<accession>A0A7X6DCD4</accession>
<dbReference type="InterPro" id="IPR050879">
    <property type="entry name" value="Acyltransferase_3"/>
</dbReference>
<name>A0A7X6DCD4_9BURK</name>
<dbReference type="AlphaFoldDB" id="A0A7X6DCD4"/>
<dbReference type="Pfam" id="PF01757">
    <property type="entry name" value="Acyl_transf_3"/>
    <property type="match status" value="1"/>
</dbReference>
<feature type="domain" description="Acyltransferase 3" evidence="2">
    <location>
        <begin position="24"/>
        <end position="342"/>
    </location>
</feature>
<comment type="caution">
    <text evidence="3">The sequence shown here is derived from an EMBL/GenBank/DDBJ whole genome shotgun (WGS) entry which is preliminary data.</text>
</comment>
<dbReference type="PANTHER" id="PTHR23028">
    <property type="entry name" value="ACETYLTRANSFERASE"/>
    <property type="match status" value="1"/>
</dbReference>
<sequence length="386" mass="40943">MAGTTGPGAGGAAVTPAVTERVLGWDVLRGLCALGVAMYHLLYWQDIAALHTLGSYGVYLFFVLSGASLAYNYLGRLDGPQSIWRFLATRWLRLAPLYLVACVAFLALLAFRDGRLLPDAAQRLALNLSFAFGLFDPAVSALAIGGWSLGIEFVFYLAVPLALLVLARWPWWMAALAALTALQWAWIYRTAGSGAGYAANTVAYHQVPAFGAYFFGGCVIGAARRARDLRWPAWAGAASWLGATGLLVALNPHSAGDELLGLRGAVLFAACFATVYASGHVRLAGAVAAAARWLGDITYGCYLLHPLFFFGFAWLVWPALSGGELAAAGRATHAAVLVGVLAASCAAAAASERWFEQPVRRWGARRLARRQAPAPAVHIDAASISS</sequence>
<dbReference type="Proteomes" id="UP000521868">
    <property type="component" value="Unassembled WGS sequence"/>
</dbReference>
<keyword evidence="4" id="KW-1185">Reference proteome</keyword>
<feature type="transmembrane region" description="Helical" evidence="1">
    <location>
        <begin position="332"/>
        <end position="351"/>
    </location>
</feature>
<keyword evidence="1" id="KW-0472">Membrane</keyword>
<evidence type="ECO:0000313" key="4">
    <source>
        <dbReference type="Proteomes" id="UP000521868"/>
    </source>
</evidence>
<dbReference type="PANTHER" id="PTHR23028:SF53">
    <property type="entry name" value="ACYL_TRANSF_3 DOMAIN-CONTAINING PROTEIN"/>
    <property type="match status" value="1"/>
</dbReference>
<dbReference type="EMBL" id="VTOX01000001">
    <property type="protein sequence ID" value="NKE64589.1"/>
    <property type="molecule type" value="Genomic_DNA"/>
</dbReference>
<protein>
    <submittedName>
        <fullName evidence="3">Acyltransferase</fullName>
    </submittedName>
</protein>
<feature type="transmembrane region" description="Helical" evidence="1">
    <location>
        <begin position="153"/>
        <end position="179"/>
    </location>
</feature>
<dbReference type="GO" id="GO:0009103">
    <property type="term" value="P:lipopolysaccharide biosynthetic process"/>
    <property type="evidence" value="ECO:0007669"/>
    <property type="project" value="TreeGrafter"/>
</dbReference>